<protein>
    <submittedName>
        <fullName evidence="1">Uncharacterized protein</fullName>
    </submittedName>
</protein>
<gene>
    <name evidence="1" type="ORF">AUEXF2481DRAFT_336827</name>
</gene>
<dbReference type="GeneID" id="25364911"/>
<evidence type="ECO:0000313" key="1">
    <source>
        <dbReference type="EMBL" id="KEQ93311.1"/>
    </source>
</evidence>
<dbReference type="InParanoid" id="A0A074Z2L7"/>
<sequence>MMSIAKQVSESRIEYQAACNCSTDARTRSRPQRSDRHCHTCSRRDAIEKTWWMFCWKAVFESDYVARRWCKQLEVCCSVVLPIDPPHKLMNRMSGSTCSDQSWSDAHVRPGAMASEPRRVMVAEHDMVQAETRKLLRKCEDTGTTEGCMWDATNETTDLMVCEIT</sequence>
<dbReference type="AlphaFoldDB" id="A0A074Z2L7"/>
<evidence type="ECO:0000313" key="2">
    <source>
        <dbReference type="Proteomes" id="UP000030641"/>
    </source>
</evidence>
<reference evidence="1 2" key="1">
    <citation type="journal article" date="2014" name="BMC Genomics">
        <title>Genome sequencing of four Aureobasidium pullulans varieties: biotechnological potential, stress tolerance, and description of new species.</title>
        <authorList>
            <person name="Gostin Ar C."/>
            <person name="Ohm R.A."/>
            <person name="Kogej T."/>
            <person name="Sonjak S."/>
            <person name="Turk M."/>
            <person name="Zajc J."/>
            <person name="Zalar P."/>
            <person name="Grube M."/>
            <person name="Sun H."/>
            <person name="Han J."/>
            <person name="Sharma A."/>
            <person name="Chiniquy J."/>
            <person name="Ngan C.Y."/>
            <person name="Lipzen A."/>
            <person name="Barry K."/>
            <person name="Grigoriev I.V."/>
            <person name="Gunde-Cimerman N."/>
        </authorList>
    </citation>
    <scope>NUCLEOTIDE SEQUENCE [LARGE SCALE GENOMIC DNA]</scope>
    <source>
        <strain evidence="1 2">EXF-2481</strain>
    </source>
</reference>
<dbReference type="RefSeq" id="XP_013341901.1">
    <property type="nucleotide sequence ID" value="XM_013486447.1"/>
</dbReference>
<proteinExistence type="predicted"/>
<keyword evidence="2" id="KW-1185">Reference proteome</keyword>
<dbReference type="HOGENOM" id="CLU_1610439_0_0_1"/>
<dbReference type="OrthoDB" id="10574966at2759"/>
<accession>A0A074Z2L7</accession>
<dbReference type="EMBL" id="KL584766">
    <property type="protein sequence ID" value="KEQ93311.1"/>
    <property type="molecule type" value="Genomic_DNA"/>
</dbReference>
<name>A0A074Z2L7_AURSE</name>
<organism evidence="1 2">
    <name type="scientific">Aureobasidium subglaciale (strain EXF-2481)</name>
    <name type="common">Aureobasidium pullulans var. subglaciale</name>
    <dbReference type="NCBI Taxonomy" id="1043005"/>
    <lineage>
        <taxon>Eukaryota</taxon>
        <taxon>Fungi</taxon>
        <taxon>Dikarya</taxon>
        <taxon>Ascomycota</taxon>
        <taxon>Pezizomycotina</taxon>
        <taxon>Dothideomycetes</taxon>
        <taxon>Dothideomycetidae</taxon>
        <taxon>Dothideales</taxon>
        <taxon>Saccotheciaceae</taxon>
        <taxon>Aureobasidium</taxon>
    </lineage>
</organism>
<dbReference type="Proteomes" id="UP000030641">
    <property type="component" value="Unassembled WGS sequence"/>
</dbReference>